<accession>A0A451BHZ5</accession>
<protein>
    <submittedName>
        <fullName evidence="3">Uncharacterized protein</fullName>
    </submittedName>
</protein>
<evidence type="ECO:0000313" key="1">
    <source>
        <dbReference type="EMBL" id="VFK41042.1"/>
    </source>
</evidence>
<dbReference type="EMBL" id="CAADFR010000089">
    <property type="protein sequence ID" value="VFK41273.1"/>
    <property type="molecule type" value="Genomic_DNA"/>
</dbReference>
<evidence type="ECO:0000313" key="2">
    <source>
        <dbReference type="EMBL" id="VFK41273.1"/>
    </source>
</evidence>
<reference evidence="3" key="1">
    <citation type="submission" date="2019-02" db="EMBL/GenBank/DDBJ databases">
        <authorList>
            <person name="Gruber-Vodicka R. H."/>
            <person name="Seah K. B. B."/>
        </authorList>
    </citation>
    <scope>NUCLEOTIDE SEQUENCE</scope>
    <source>
        <strain evidence="3">BECK_S127</strain>
        <strain evidence="1">BECK_S1320</strain>
        <strain evidence="2">BECK_S1321</strain>
    </source>
</reference>
<name>A0A451BHZ5_9GAMM</name>
<gene>
    <name evidence="3" type="ORF">BECKSD772D_GA0070982_100384</name>
    <name evidence="1" type="ORF">BECKSD772E_GA0070983_100916</name>
    <name evidence="2" type="ORF">BECKSD772F_GA0070984_10893</name>
</gene>
<organism evidence="3">
    <name type="scientific">Candidatus Kentrum sp. SD</name>
    <dbReference type="NCBI Taxonomy" id="2126332"/>
    <lineage>
        <taxon>Bacteria</taxon>
        <taxon>Pseudomonadati</taxon>
        <taxon>Pseudomonadota</taxon>
        <taxon>Gammaproteobacteria</taxon>
        <taxon>Candidatus Kentrum</taxon>
    </lineage>
</organism>
<dbReference type="AlphaFoldDB" id="A0A451BHZ5"/>
<sequence length="113" mass="12988">MAYSGVGKTKWEVPTRASKFTLFRSWRGTMGCFFEHRRFRCVFPFIGEGGRILLAPSLCPVRNTFVYRHFIEDAIDVLMALFGAESLCQFHRFIDSDPPGYVGTEYQFIGAYP</sequence>
<evidence type="ECO:0000313" key="3">
    <source>
        <dbReference type="EMBL" id="VFK77925.1"/>
    </source>
</evidence>
<proteinExistence type="predicted"/>
<dbReference type="EMBL" id="CAADHB010000003">
    <property type="protein sequence ID" value="VFK77925.1"/>
    <property type="molecule type" value="Genomic_DNA"/>
</dbReference>
<dbReference type="EMBL" id="CAADFU010000009">
    <property type="protein sequence ID" value="VFK41042.1"/>
    <property type="molecule type" value="Genomic_DNA"/>
</dbReference>